<dbReference type="RefSeq" id="XP_003027133.1">
    <property type="nucleotide sequence ID" value="XM_003027087.1"/>
</dbReference>
<accession>D8QIH3</accession>
<dbReference type="InParanoid" id="D8QIH3"/>
<dbReference type="Proteomes" id="UP000007431">
    <property type="component" value="Unassembled WGS sequence"/>
</dbReference>
<dbReference type="OrthoDB" id="3071584at2759"/>
<dbReference type="VEuPathDB" id="FungiDB:SCHCODRAFT_086124"/>
<evidence type="ECO:0000313" key="1">
    <source>
        <dbReference type="EMBL" id="EFI92230.1"/>
    </source>
</evidence>
<proteinExistence type="predicted"/>
<feature type="non-terminal residue" evidence="1">
    <location>
        <position position="245"/>
    </location>
</feature>
<keyword evidence="2" id="KW-1185">Reference proteome</keyword>
<evidence type="ECO:0000313" key="2">
    <source>
        <dbReference type="Proteomes" id="UP000007431"/>
    </source>
</evidence>
<sequence>MTHAALPPEIWLHIAQCLDDQYIQRREHRLHEVSSVFLQVALDRRYRALKVTDITQQSIHRIERLADPAIACRVRSLTLAPHLNTNRARGGVAGHGAAMTIFGGLVGALLRPSGPQTQQSACVFEDWLKVIVRVLPLLSSLDTFGLHTDTLDTTKLDIQPLVTCAWQASCAHVTDLRLQASLPGFATLLRTSPYLPHLERLKLTFIHANQPAPDAEDALLAYVAPFVNRHADRLGALRVHFWTYL</sequence>
<protein>
    <submittedName>
        <fullName evidence="1">Expressed protein</fullName>
    </submittedName>
</protein>
<gene>
    <name evidence="1" type="ORF">SCHCODRAFT_86124</name>
</gene>
<dbReference type="HOGENOM" id="CLU_1135833_0_0_1"/>
<dbReference type="GeneID" id="9596704"/>
<dbReference type="EMBL" id="GL377313">
    <property type="protein sequence ID" value="EFI92230.1"/>
    <property type="molecule type" value="Genomic_DNA"/>
</dbReference>
<organism evidence="2">
    <name type="scientific">Schizophyllum commune (strain H4-8 / FGSC 9210)</name>
    <name type="common">Split gill fungus</name>
    <dbReference type="NCBI Taxonomy" id="578458"/>
    <lineage>
        <taxon>Eukaryota</taxon>
        <taxon>Fungi</taxon>
        <taxon>Dikarya</taxon>
        <taxon>Basidiomycota</taxon>
        <taxon>Agaricomycotina</taxon>
        <taxon>Agaricomycetes</taxon>
        <taxon>Agaricomycetidae</taxon>
        <taxon>Agaricales</taxon>
        <taxon>Schizophyllaceae</taxon>
        <taxon>Schizophyllum</taxon>
    </lineage>
</organism>
<reference evidence="1 2" key="1">
    <citation type="journal article" date="2010" name="Nat. Biotechnol.">
        <title>Genome sequence of the model mushroom Schizophyllum commune.</title>
        <authorList>
            <person name="Ohm R.A."/>
            <person name="de Jong J.F."/>
            <person name="Lugones L.G."/>
            <person name="Aerts A."/>
            <person name="Kothe E."/>
            <person name="Stajich J.E."/>
            <person name="de Vries R.P."/>
            <person name="Record E."/>
            <person name="Levasseur A."/>
            <person name="Baker S.E."/>
            <person name="Bartholomew K.A."/>
            <person name="Coutinho P.M."/>
            <person name="Erdmann S."/>
            <person name="Fowler T.J."/>
            <person name="Gathman A.C."/>
            <person name="Lombard V."/>
            <person name="Henrissat B."/>
            <person name="Knabe N."/>
            <person name="Kuees U."/>
            <person name="Lilly W.W."/>
            <person name="Lindquist E."/>
            <person name="Lucas S."/>
            <person name="Magnuson J.K."/>
            <person name="Piumi F."/>
            <person name="Raudaskoski M."/>
            <person name="Salamov A."/>
            <person name="Schmutz J."/>
            <person name="Schwarze F.W.M.R."/>
            <person name="vanKuyk P.A."/>
            <person name="Horton J.S."/>
            <person name="Grigoriev I.V."/>
            <person name="Woesten H.A.B."/>
        </authorList>
    </citation>
    <scope>NUCLEOTIDE SEQUENCE [LARGE SCALE GENOMIC DNA]</scope>
    <source>
        <strain evidence="2">H4-8 / FGSC 9210</strain>
    </source>
</reference>
<dbReference type="AlphaFoldDB" id="D8QIH3"/>
<name>D8QIH3_SCHCM</name>
<dbReference type="KEGG" id="scm:SCHCO_086124"/>